<feature type="compositionally biased region" description="Basic and acidic residues" evidence="1">
    <location>
        <begin position="24"/>
        <end position="54"/>
    </location>
</feature>
<organism evidence="3 4">
    <name type="scientific">Jimgerdemannia flammicorona</name>
    <dbReference type="NCBI Taxonomy" id="994334"/>
    <lineage>
        <taxon>Eukaryota</taxon>
        <taxon>Fungi</taxon>
        <taxon>Fungi incertae sedis</taxon>
        <taxon>Mucoromycota</taxon>
        <taxon>Mucoromycotina</taxon>
        <taxon>Endogonomycetes</taxon>
        <taxon>Endogonales</taxon>
        <taxon>Endogonaceae</taxon>
        <taxon>Jimgerdemannia</taxon>
    </lineage>
</organism>
<accession>A0A433QB63</accession>
<dbReference type="Proteomes" id="UP000274822">
    <property type="component" value="Unassembled WGS sequence"/>
</dbReference>
<feature type="region of interest" description="Disordered" evidence="1">
    <location>
        <begin position="1"/>
        <end position="54"/>
    </location>
</feature>
<feature type="compositionally biased region" description="Low complexity" evidence="1">
    <location>
        <begin position="235"/>
        <end position="244"/>
    </location>
</feature>
<evidence type="ECO:0000313" key="3">
    <source>
        <dbReference type="EMBL" id="RUS27001.1"/>
    </source>
</evidence>
<feature type="domain" description="C2H2-type" evidence="2">
    <location>
        <begin position="75"/>
        <end position="97"/>
    </location>
</feature>
<evidence type="ECO:0000259" key="2">
    <source>
        <dbReference type="PROSITE" id="PS00028"/>
    </source>
</evidence>
<feature type="region of interest" description="Disordered" evidence="1">
    <location>
        <begin position="134"/>
        <end position="169"/>
    </location>
</feature>
<dbReference type="PANTHER" id="PTHR47251:SF1">
    <property type="entry name" value="FINGER DOMAIN PROTEIN, PUTATIVE (AFU_ORTHOLOGUE AFUA_3G04180)-RELATED"/>
    <property type="match status" value="1"/>
</dbReference>
<protein>
    <recommendedName>
        <fullName evidence="2">C2H2-type domain-containing protein</fullName>
    </recommendedName>
</protein>
<sequence>RTTPIRIDIKSDSLGVGKQEEEEQYHAESTAKRKALDSERMLEETAEKRAQREAGAMKKEEIRRELVEVNRPFYCELCDKQYTKIAEYEVHLNSYDHHHKKVSGMVEGMAEHGVMDDFEVADLTCYENPILSGAAKTDKDKQREKERKREERELKKMQEAAAKRAGGGISASTATTETKVTPVAVGGGGGGWTTPSEPAPGGWATATDELAKPSAGNGGWAQPSMAESGGGWTTAGGAAVQGGWSTPEVNTSLTPEPAPAAVPKPTGLSFGLGKKPVGGGIKFGLGKK</sequence>
<evidence type="ECO:0000313" key="4">
    <source>
        <dbReference type="Proteomes" id="UP000274822"/>
    </source>
</evidence>
<feature type="non-terminal residue" evidence="3">
    <location>
        <position position="1"/>
    </location>
</feature>
<keyword evidence="4" id="KW-1185">Reference proteome</keyword>
<dbReference type="PROSITE" id="PS00028">
    <property type="entry name" value="ZINC_FINGER_C2H2_1"/>
    <property type="match status" value="1"/>
</dbReference>
<dbReference type="InterPro" id="IPR036236">
    <property type="entry name" value="Znf_C2H2_sf"/>
</dbReference>
<dbReference type="InterPro" id="IPR013087">
    <property type="entry name" value="Znf_C2H2_type"/>
</dbReference>
<dbReference type="AlphaFoldDB" id="A0A433QB63"/>
<name>A0A433QB63_9FUNG</name>
<feature type="region of interest" description="Disordered" evidence="1">
    <location>
        <begin position="213"/>
        <end position="273"/>
    </location>
</feature>
<reference evidence="3 4" key="1">
    <citation type="journal article" date="2018" name="New Phytol.">
        <title>Phylogenomics of Endogonaceae and evolution of mycorrhizas within Mucoromycota.</title>
        <authorList>
            <person name="Chang Y."/>
            <person name="Desiro A."/>
            <person name="Na H."/>
            <person name="Sandor L."/>
            <person name="Lipzen A."/>
            <person name="Clum A."/>
            <person name="Barry K."/>
            <person name="Grigoriev I.V."/>
            <person name="Martin F.M."/>
            <person name="Stajich J.E."/>
            <person name="Smith M.E."/>
            <person name="Bonito G."/>
            <person name="Spatafora J.W."/>
        </authorList>
    </citation>
    <scope>NUCLEOTIDE SEQUENCE [LARGE SCALE GENOMIC DNA]</scope>
    <source>
        <strain evidence="3 4">AD002</strain>
    </source>
</reference>
<feature type="non-terminal residue" evidence="3">
    <location>
        <position position="288"/>
    </location>
</feature>
<dbReference type="PANTHER" id="PTHR47251">
    <property type="entry name" value="FINGER DOMAIN PROTEIN, PUTATIVE (AFU_ORTHOLOGUE AFUA_3G04180)-RELATED"/>
    <property type="match status" value="1"/>
</dbReference>
<proteinExistence type="predicted"/>
<evidence type="ECO:0000256" key="1">
    <source>
        <dbReference type="SAM" id="MobiDB-lite"/>
    </source>
</evidence>
<gene>
    <name evidence="3" type="ORF">BC938DRAFT_483849</name>
</gene>
<dbReference type="EMBL" id="RBNJ01009261">
    <property type="protein sequence ID" value="RUS27001.1"/>
    <property type="molecule type" value="Genomic_DNA"/>
</dbReference>
<feature type="compositionally biased region" description="Basic and acidic residues" evidence="1">
    <location>
        <begin position="136"/>
        <end position="162"/>
    </location>
</feature>
<dbReference type="SUPFAM" id="SSF57667">
    <property type="entry name" value="beta-beta-alpha zinc fingers"/>
    <property type="match status" value="1"/>
</dbReference>
<comment type="caution">
    <text evidence="3">The sequence shown here is derived from an EMBL/GenBank/DDBJ whole genome shotgun (WGS) entry which is preliminary data.</text>
</comment>